<reference evidence="9 10" key="1">
    <citation type="submission" date="2020-08" db="EMBL/GenBank/DDBJ databases">
        <title>Plant Genome Project.</title>
        <authorList>
            <person name="Zhang R.-G."/>
        </authorList>
    </citation>
    <scope>NUCLEOTIDE SEQUENCE [LARGE SCALE GENOMIC DNA]</scope>
    <source>
        <tissue evidence="9">Rhizome</tissue>
    </source>
</reference>
<gene>
    <name evidence="9" type="ORF">ZIOFF_002768</name>
</gene>
<dbReference type="PANTHER" id="PTHR33057">
    <property type="entry name" value="TRANSCRIPTION REPRESSOR OFP7-RELATED"/>
    <property type="match status" value="1"/>
</dbReference>
<dbReference type="InterPro" id="IPR038933">
    <property type="entry name" value="Ovate"/>
</dbReference>
<keyword evidence="10" id="KW-1185">Reference proteome</keyword>
<accession>A0A8J5I864</accession>
<dbReference type="Pfam" id="PF04844">
    <property type="entry name" value="Ovate"/>
    <property type="match status" value="1"/>
</dbReference>
<evidence type="ECO:0000256" key="6">
    <source>
        <dbReference type="RuleBase" id="RU367028"/>
    </source>
</evidence>
<evidence type="ECO:0000313" key="10">
    <source>
        <dbReference type="Proteomes" id="UP000734854"/>
    </source>
</evidence>
<evidence type="ECO:0000256" key="2">
    <source>
        <dbReference type="ARBA" id="ARBA00022491"/>
    </source>
</evidence>
<keyword evidence="4 6" id="KW-0804">Transcription</keyword>
<dbReference type="PROSITE" id="PS51754">
    <property type="entry name" value="OVATE"/>
    <property type="match status" value="1"/>
</dbReference>
<feature type="compositionally biased region" description="Basic and acidic residues" evidence="7">
    <location>
        <begin position="219"/>
        <end position="240"/>
    </location>
</feature>
<feature type="region of interest" description="Disordered" evidence="7">
    <location>
        <begin position="275"/>
        <end position="315"/>
    </location>
</feature>
<keyword evidence="3 6" id="KW-0805">Transcription regulation</keyword>
<dbReference type="AlphaFoldDB" id="A0A8J5I864"/>
<evidence type="ECO:0000256" key="3">
    <source>
        <dbReference type="ARBA" id="ARBA00023015"/>
    </source>
</evidence>
<sequence>MAMPMGYSCSQRDEQLLTPNLDFVCLLTEMGHRARQRRSNRVLGQTRRHLPASPLAATTYKKNTSKSKLKTINASFAKRAVVDFCRSLKQLQVTGGTIPMSMQFQAPIPLMMEKSVDRSGSSKLKQRFARMLFGSSCSTAGVAAKPLTPQLPETEVDAGWNQRCKLDQQYWSFPTNGRRCRRRIAPVVQVSINCGGLRSVEASEPLLSLIGTEEEEEEERKWKPDGSTKQRSKVDLDPRMKGRSFPCLSSSDYELDLFGSDDEEESRTTLFSSKSFSSDSSEFYHHTNSKNKNKNTHSMKSTQLPPRRHATRSTTKDLRPLVSVSPAKGNYPAGFAVVKQSTDPYGDFRSSMVEMIVEREMNRAPDLERLLHSYLKLNSDRHHRAILQAFEDICEAMFGK</sequence>
<keyword evidence="2 6" id="KW-0678">Repressor</keyword>
<dbReference type="GO" id="GO:0045892">
    <property type="term" value="P:negative regulation of DNA-templated transcription"/>
    <property type="evidence" value="ECO:0007669"/>
    <property type="project" value="UniProtKB-UniRule"/>
</dbReference>
<evidence type="ECO:0000256" key="4">
    <source>
        <dbReference type="ARBA" id="ARBA00023163"/>
    </source>
</evidence>
<dbReference type="EMBL" id="JACMSC010000001">
    <property type="protein sequence ID" value="KAG6537673.1"/>
    <property type="molecule type" value="Genomic_DNA"/>
</dbReference>
<feature type="domain" description="OVATE" evidence="8">
    <location>
        <begin position="337"/>
        <end position="396"/>
    </location>
</feature>
<evidence type="ECO:0000259" key="8">
    <source>
        <dbReference type="PROSITE" id="PS51754"/>
    </source>
</evidence>
<organism evidence="9 10">
    <name type="scientific">Zingiber officinale</name>
    <name type="common">Ginger</name>
    <name type="synonym">Amomum zingiber</name>
    <dbReference type="NCBI Taxonomy" id="94328"/>
    <lineage>
        <taxon>Eukaryota</taxon>
        <taxon>Viridiplantae</taxon>
        <taxon>Streptophyta</taxon>
        <taxon>Embryophyta</taxon>
        <taxon>Tracheophyta</taxon>
        <taxon>Spermatophyta</taxon>
        <taxon>Magnoliopsida</taxon>
        <taxon>Liliopsida</taxon>
        <taxon>Zingiberales</taxon>
        <taxon>Zingiberaceae</taxon>
        <taxon>Zingiber</taxon>
    </lineage>
</organism>
<name>A0A8J5I864_ZINOF</name>
<dbReference type="Proteomes" id="UP000734854">
    <property type="component" value="Unassembled WGS sequence"/>
</dbReference>
<keyword evidence="5 6" id="KW-0539">Nucleus</keyword>
<feature type="region of interest" description="Disordered" evidence="7">
    <location>
        <begin position="210"/>
        <end position="241"/>
    </location>
</feature>
<evidence type="ECO:0000256" key="1">
    <source>
        <dbReference type="ARBA" id="ARBA00004123"/>
    </source>
</evidence>
<dbReference type="InterPro" id="IPR006458">
    <property type="entry name" value="Ovate_C"/>
</dbReference>
<feature type="compositionally biased region" description="Basic residues" evidence="7">
    <location>
        <begin position="287"/>
        <end position="297"/>
    </location>
</feature>
<protein>
    <recommendedName>
        <fullName evidence="6">Transcription repressor</fullName>
    </recommendedName>
    <alternativeName>
        <fullName evidence="6">Ovate family protein</fullName>
    </alternativeName>
</protein>
<evidence type="ECO:0000313" key="9">
    <source>
        <dbReference type="EMBL" id="KAG6537673.1"/>
    </source>
</evidence>
<dbReference type="GO" id="GO:0005634">
    <property type="term" value="C:nucleus"/>
    <property type="evidence" value="ECO:0007669"/>
    <property type="project" value="UniProtKB-SubCell"/>
</dbReference>
<comment type="caution">
    <text evidence="9">The sequence shown here is derived from an EMBL/GenBank/DDBJ whole genome shotgun (WGS) entry which is preliminary data.</text>
</comment>
<evidence type="ECO:0000256" key="7">
    <source>
        <dbReference type="SAM" id="MobiDB-lite"/>
    </source>
</evidence>
<proteinExistence type="predicted"/>
<evidence type="ECO:0000256" key="5">
    <source>
        <dbReference type="ARBA" id="ARBA00023242"/>
    </source>
</evidence>
<dbReference type="PANTHER" id="PTHR33057:SF3">
    <property type="entry name" value="TRANSCRIPTION REPRESSOR"/>
    <property type="match status" value="1"/>
</dbReference>
<comment type="subcellular location">
    <subcellularLocation>
        <location evidence="1 6">Nucleus</location>
    </subcellularLocation>
</comment>
<dbReference type="NCBIfam" id="TIGR01568">
    <property type="entry name" value="A_thal_3678"/>
    <property type="match status" value="1"/>
</dbReference>
<comment type="function">
    <text evidence="6">Transcriptional repressor that regulates multiple aspects of plant growth and development.</text>
</comment>